<dbReference type="PRINTS" id="PR00502">
    <property type="entry name" value="NUDIXFAMILY"/>
</dbReference>
<dbReference type="Pfam" id="PF00293">
    <property type="entry name" value="NUDIX"/>
    <property type="match status" value="1"/>
</dbReference>
<dbReference type="InterPro" id="IPR020476">
    <property type="entry name" value="Nudix_hydrolase"/>
</dbReference>
<dbReference type="PANTHER" id="PTHR43046">
    <property type="entry name" value="GDP-MANNOSE MANNOSYL HYDROLASE"/>
    <property type="match status" value="1"/>
</dbReference>
<dbReference type="PROSITE" id="PS00893">
    <property type="entry name" value="NUDIX_BOX"/>
    <property type="match status" value="1"/>
</dbReference>
<dbReference type="EMBL" id="FNTD01000004">
    <property type="protein sequence ID" value="SEE22365.1"/>
    <property type="molecule type" value="Genomic_DNA"/>
</dbReference>
<proteinExistence type="inferred from homology"/>
<accession>A0A1H5H3C2</accession>
<reference evidence="6 7" key="1">
    <citation type="submission" date="2016-10" db="EMBL/GenBank/DDBJ databases">
        <authorList>
            <person name="de Groot N.N."/>
        </authorList>
    </citation>
    <scope>NUCLEOTIDE SEQUENCE [LARGE SCALE GENOMIC DNA]</scope>
    <source>
        <strain evidence="6 7">DSM 40306</strain>
    </source>
</reference>
<dbReference type="SUPFAM" id="SSF55811">
    <property type="entry name" value="Nudix"/>
    <property type="match status" value="1"/>
</dbReference>
<evidence type="ECO:0000256" key="4">
    <source>
        <dbReference type="RuleBase" id="RU003476"/>
    </source>
</evidence>
<dbReference type="GO" id="GO:0016787">
    <property type="term" value="F:hydrolase activity"/>
    <property type="evidence" value="ECO:0007669"/>
    <property type="project" value="UniProtKB-KW"/>
</dbReference>
<feature type="domain" description="Nudix hydrolase" evidence="5">
    <location>
        <begin position="9"/>
        <end position="161"/>
    </location>
</feature>
<evidence type="ECO:0000313" key="6">
    <source>
        <dbReference type="EMBL" id="SEE22365.1"/>
    </source>
</evidence>
<protein>
    <submittedName>
        <fullName evidence="6">ADP-ribose pyrophosphatase YjhB, NUDIX family</fullName>
    </submittedName>
</protein>
<evidence type="ECO:0000259" key="5">
    <source>
        <dbReference type="PROSITE" id="PS51462"/>
    </source>
</evidence>
<evidence type="ECO:0000313" key="7">
    <source>
        <dbReference type="Proteomes" id="UP000182375"/>
    </source>
</evidence>
<dbReference type="CDD" id="cd02883">
    <property type="entry name" value="NUDIX_Hydrolase"/>
    <property type="match status" value="1"/>
</dbReference>
<dbReference type="PROSITE" id="PS51462">
    <property type="entry name" value="NUDIX"/>
    <property type="match status" value="1"/>
</dbReference>
<evidence type="ECO:0000256" key="1">
    <source>
        <dbReference type="ARBA" id="ARBA00001946"/>
    </source>
</evidence>
<dbReference type="InterPro" id="IPR000086">
    <property type="entry name" value="NUDIX_hydrolase_dom"/>
</dbReference>
<dbReference type="AlphaFoldDB" id="A0A1H5H3C2"/>
<comment type="cofactor">
    <cofactor evidence="1">
        <name>Mg(2+)</name>
        <dbReference type="ChEBI" id="CHEBI:18420"/>
    </cofactor>
</comment>
<evidence type="ECO:0000256" key="3">
    <source>
        <dbReference type="ARBA" id="ARBA00022801"/>
    </source>
</evidence>
<organism evidence="6 7">
    <name type="scientific">Streptomyces misionensis</name>
    <dbReference type="NCBI Taxonomy" id="67331"/>
    <lineage>
        <taxon>Bacteria</taxon>
        <taxon>Bacillati</taxon>
        <taxon>Actinomycetota</taxon>
        <taxon>Actinomycetes</taxon>
        <taxon>Kitasatosporales</taxon>
        <taxon>Streptomycetaceae</taxon>
        <taxon>Streptomyces</taxon>
    </lineage>
</organism>
<dbReference type="Gene3D" id="3.90.79.10">
    <property type="entry name" value="Nucleoside Triphosphate Pyrophosphohydrolase"/>
    <property type="match status" value="1"/>
</dbReference>
<gene>
    <name evidence="6" type="ORF">SAMN04490357_7335</name>
</gene>
<dbReference type="InterPro" id="IPR020084">
    <property type="entry name" value="NUDIX_hydrolase_CS"/>
</dbReference>
<dbReference type="RefSeq" id="WP_074995695.1">
    <property type="nucleotide sequence ID" value="NZ_FNTD01000004.1"/>
</dbReference>
<comment type="similarity">
    <text evidence="2 4">Belongs to the Nudix hydrolase family.</text>
</comment>
<dbReference type="STRING" id="67331.SAMN04490357_7335"/>
<dbReference type="Proteomes" id="UP000182375">
    <property type="component" value="Unassembled WGS sequence"/>
</dbReference>
<sequence length="171" mass="18668">MTSAEPFTRIKIRVAAALFNGDDIALIHRVKNGRDQYTLPGGNVEPGEPIHQALARELREELGLDLTEAISAPNLTWIQDAMVTRPGGTPPRKLHLVFRVHIPGATRARLSTVEYDDAVGAGRLAWSPYKETAGRSLFPPVPVAALDTPTAPVDAARAFLPPLDDTNYQWI</sequence>
<keyword evidence="3 4" id="KW-0378">Hydrolase</keyword>
<dbReference type="GeneID" id="95516325"/>
<dbReference type="PANTHER" id="PTHR43046:SF14">
    <property type="entry name" value="MUTT_NUDIX FAMILY PROTEIN"/>
    <property type="match status" value="1"/>
</dbReference>
<name>A0A1H5H3C2_9ACTN</name>
<dbReference type="InterPro" id="IPR015797">
    <property type="entry name" value="NUDIX_hydrolase-like_dom_sf"/>
</dbReference>
<evidence type="ECO:0000256" key="2">
    <source>
        <dbReference type="ARBA" id="ARBA00005582"/>
    </source>
</evidence>